<name>A0A4U1F4T4_MONMO</name>
<dbReference type="Gene3D" id="3.30.40.10">
    <property type="entry name" value="Zinc/RING finger domain, C3HC4 (zinc finger)"/>
    <property type="match status" value="1"/>
</dbReference>
<accession>A0A4U1F4T4</accession>
<dbReference type="FunFam" id="1.10.10.60:FF:000507">
    <property type="entry name" value="transcription factor LBX2"/>
    <property type="match status" value="1"/>
</dbReference>
<dbReference type="InterPro" id="IPR032443">
    <property type="entry name" value="RAWUL"/>
</dbReference>
<keyword evidence="2" id="KW-0678">Repressor</keyword>
<reference evidence="18" key="1">
    <citation type="journal article" date="2019" name="IScience">
        <title>Narwhal Genome Reveals Long-Term Low Genetic Diversity despite Current Large Abundance Size.</title>
        <authorList>
            <person name="Westbury M.V."/>
            <person name="Petersen B."/>
            <person name="Garde E."/>
            <person name="Heide-Jorgensen M.P."/>
            <person name="Lorenzen E.D."/>
        </authorList>
    </citation>
    <scope>NUCLEOTIDE SEQUENCE [LARGE SCALE GENOMIC DNA]</scope>
</reference>
<dbReference type="GO" id="GO:0000122">
    <property type="term" value="P:negative regulation of transcription by RNA polymerase II"/>
    <property type="evidence" value="ECO:0007669"/>
    <property type="project" value="TreeGrafter"/>
</dbReference>
<dbReference type="Pfam" id="PF00046">
    <property type="entry name" value="Homeodomain"/>
    <property type="match status" value="1"/>
</dbReference>
<dbReference type="GO" id="GO:0003677">
    <property type="term" value="F:DNA binding"/>
    <property type="evidence" value="ECO:0007669"/>
    <property type="project" value="UniProtKB-UniRule"/>
</dbReference>
<dbReference type="InterPro" id="IPR001356">
    <property type="entry name" value="HD"/>
</dbReference>
<dbReference type="PROSITE" id="PS50089">
    <property type="entry name" value="ZF_RING_2"/>
    <property type="match status" value="1"/>
</dbReference>
<dbReference type="PROSITE" id="PS50071">
    <property type="entry name" value="HOMEOBOX_2"/>
    <property type="match status" value="1"/>
</dbReference>
<comment type="subunit">
    <text evidence="10">Interacts with BCORL1, forming heterodimers. The PCGF1-BCORL1 heterodimeric complex interacts with the KDM2B-SKP1 heterodimeric complex to form a homotetrameric polycomb repression complex 1 (PRC1.1). Component of the repressive BCOR complex containing a Polycomb group subcomplex at least composed of RYBP, RING1 and RNF2/RING2. Specifically interacts with BCOR, RING1 and RNF2/RING2. Component of a PRC1-like complex. Interacts with CBX6, CBX7 and CBX8. Interacts with DPPA4, NANOG, POU5F1 and RYBP.</text>
</comment>
<evidence type="ECO:0000259" key="15">
    <source>
        <dbReference type="PROSITE" id="PS50071"/>
    </source>
</evidence>
<keyword evidence="3" id="KW-0479">Metal-binding</keyword>
<dbReference type="SUPFAM" id="SSF57850">
    <property type="entry name" value="RING/U-box"/>
    <property type="match status" value="1"/>
</dbReference>
<evidence type="ECO:0000256" key="5">
    <source>
        <dbReference type="ARBA" id="ARBA00022833"/>
    </source>
</evidence>
<evidence type="ECO:0000256" key="8">
    <source>
        <dbReference type="ARBA" id="ARBA00023242"/>
    </source>
</evidence>
<evidence type="ECO:0000256" key="14">
    <source>
        <dbReference type="SAM" id="MobiDB-lite"/>
    </source>
</evidence>
<evidence type="ECO:0000256" key="3">
    <source>
        <dbReference type="ARBA" id="ARBA00022723"/>
    </source>
</evidence>
<evidence type="ECO:0000256" key="6">
    <source>
        <dbReference type="ARBA" id="ARBA00023015"/>
    </source>
</evidence>
<dbReference type="InterPro" id="IPR017907">
    <property type="entry name" value="Znf_RING_CS"/>
</dbReference>
<dbReference type="GO" id="GO:0035102">
    <property type="term" value="C:PRC1 complex"/>
    <property type="evidence" value="ECO:0007669"/>
    <property type="project" value="TreeGrafter"/>
</dbReference>
<dbReference type="SUPFAM" id="SSF46689">
    <property type="entry name" value="Homeodomain-like"/>
    <property type="match status" value="1"/>
</dbReference>
<dbReference type="Pfam" id="PF13923">
    <property type="entry name" value="zf-C3HC4_2"/>
    <property type="match status" value="1"/>
</dbReference>
<dbReference type="InterPro" id="IPR001841">
    <property type="entry name" value="Znf_RING"/>
</dbReference>
<dbReference type="GO" id="GO:0008270">
    <property type="term" value="F:zinc ion binding"/>
    <property type="evidence" value="ECO:0007669"/>
    <property type="project" value="UniProtKB-KW"/>
</dbReference>
<evidence type="ECO:0000256" key="9">
    <source>
        <dbReference type="ARBA" id="ARBA00040075"/>
    </source>
</evidence>
<dbReference type="Gene3D" id="1.10.10.60">
    <property type="entry name" value="Homeodomain-like"/>
    <property type="match status" value="1"/>
</dbReference>
<evidence type="ECO:0000313" key="18">
    <source>
        <dbReference type="Proteomes" id="UP000308365"/>
    </source>
</evidence>
<evidence type="ECO:0000256" key="7">
    <source>
        <dbReference type="ARBA" id="ARBA00023163"/>
    </source>
</evidence>
<evidence type="ECO:0000313" key="17">
    <source>
        <dbReference type="EMBL" id="TKC43616.1"/>
    </source>
</evidence>
<feature type="compositionally biased region" description="Low complexity" evidence="14">
    <location>
        <begin position="446"/>
        <end position="480"/>
    </location>
</feature>
<proteinExistence type="predicted"/>
<evidence type="ECO:0000256" key="1">
    <source>
        <dbReference type="ARBA" id="ARBA00004123"/>
    </source>
</evidence>
<feature type="region of interest" description="Disordered" evidence="14">
    <location>
        <begin position="542"/>
        <end position="570"/>
    </location>
</feature>
<organism evidence="17 18">
    <name type="scientific">Monodon monoceros</name>
    <name type="common">Narwhal</name>
    <name type="synonym">Ceratodon monodon</name>
    <dbReference type="NCBI Taxonomy" id="40151"/>
    <lineage>
        <taxon>Eukaryota</taxon>
        <taxon>Metazoa</taxon>
        <taxon>Chordata</taxon>
        <taxon>Craniata</taxon>
        <taxon>Vertebrata</taxon>
        <taxon>Euteleostomi</taxon>
        <taxon>Mammalia</taxon>
        <taxon>Eutheria</taxon>
        <taxon>Laurasiatheria</taxon>
        <taxon>Artiodactyla</taxon>
        <taxon>Whippomorpha</taxon>
        <taxon>Cetacea</taxon>
        <taxon>Odontoceti</taxon>
        <taxon>Monodontidae</taxon>
        <taxon>Monodon</taxon>
    </lineage>
</organism>
<dbReference type="AlphaFoldDB" id="A0A4U1F4T4"/>
<dbReference type="PANTHER" id="PTHR10825">
    <property type="entry name" value="RING FINGER DOMAIN-CONTAINING, POLYCOMB GROUP COMPONENT"/>
    <property type="match status" value="1"/>
</dbReference>
<keyword evidence="11 13" id="KW-0371">Homeobox</keyword>
<dbReference type="EMBL" id="RWIC01000454">
    <property type="protein sequence ID" value="TKC43616.1"/>
    <property type="molecule type" value="Genomic_DNA"/>
</dbReference>
<dbReference type="FunFam" id="3.10.20.90:FF:000099">
    <property type="entry name" value="Polycomb group RING finger protein 1"/>
    <property type="match status" value="1"/>
</dbReference>
<evidence type="ECO:0000256" key="10">
    <source>
        <dbReference type="ARBA" id="ARBA00062372"/>
    </source>
</evidence>
<dbReference type="CDD" id="cd17081">
    <property type="entry name" value="RAWUL_PCGF1"/>
    <property type="match status" value="1"/>
</dbReference>
<dbReference type="PROSITE" id="PS00518">
    <property type="entry name" value="ZF_RING_1"/>
    <property type="match status" value="1"/>
</dbReference>
<feature type="DNA-binding region" description="Homeobox" evidence="11">
    <location>
        <begin position="565"/>
        <end position="624"/>
    </location>
</feature>
<evidence type="ECO:0000256" key="2">
    <source>
        <dbReference type="ARBA" id="ARBA00022491"/>
    </source>
</evidence>
<dbReference type="InterPro" id="IPR009057">
    <property type="entry name" value="Homeodomain-like_sf"/>
</dbReference>
<dbReference type="PANTHER" id="PTHR10825:SF29">
    <property type="entry name" value="POLYCOMB GROUP RING FINGER PROTEIN 1"/>
    <property type="match status" value="1"/>
</dbReference>
<keyword evidence="5" id="KW-0862">Zinc</keyword>
<feature type="compositionally biased region" description="Polar residues" evidence="14">
    <location>
        <begin position="510"/>
        <end position="521"/>
    </location>
</feature>
<comment type="caution">
    <text evidence="17">The sequence shown here is derived from an EMBL/GenBank/DDBJ whole genome shotgun (WGS) entry which is preliminary data.</text>
</comment>
<dbReference type="Gene3D" id="3.10.20.90">
    <property type="entry name" value="Phosphatidylinositol 3-kinase Catalytic Subunit, Chain A, domain 1"/>
    <property type="match status" value="1"/>
</dbReference>
<feature type="compositionally biased region" description="Polar residues" evidence="14">
    <location>
        <begin position="375"/>
        <end position="387"/>
    </location>
</feature>
<evidence type="ECO:0000256" key="4">
    <source>
        <dbReference type="ARBA" id="ARBA00022771"/>
    </source>
</evidence>
<dbReference type="FunFam" id="3.30.40.10:FF:000122">
    <property type="entry name" value="polycomb group RING finger protein 1"/>
    <property type="match status" value="1"/>
</dbReference>
<dbReference type="InterPro" id="IPR013083">
    <property type="entry name" value="Znf_RING/FYVE/PHD"/>
</dbReference>
<dbReference type="SMART" id="SM00184">
    <property type="entry name" value="RING"/>
    <property type="match status" value="1"/>
</dbReference>
<comment type="subcellular location">
    <subcellularLocation>
        <location evidence="1 11 13">Nucleus</location>
    </subcellularLocation>
</comment>
<evidence type="ECO:0000259" key="16">
    <source>
        <dbReference type="PROSITE" id="PS50089"/>
    </source>
</evidence>
<feature type="region of interest" description="Disordered" evidence="14">
    <location>
        <begin position="1"/>
        <end position="28"/>
    </location>
</feature>
<keyword evidence="4 12" id="KW-0863">Zinc-finger</keyword>
<dbReference type="Pfam" id="PF16207">
    <property type="entry name" value="RAWUL"/>
    <property type="match status" value="1"/>
</dbReference>
<keyword evidence="8 11" id="KW-0539">Nucleus</keyword>
<keyword evidence="7" id="KW-0804">Transcription</keyword>
<feature type="domain" description="RING-type" evidence="16">
    <location>
        <begin position="90"/>
        <end position="129"/>
    </location>
</feature>
<feature type="region of interest" description="Disordered" evidence="14">
    <location>
        <begin position="648"/>
        <end position="676"/>
    </location>
</feature>
<evidence type="ECO:0000256" key="13">
    <source>
        <dbReference type="RuleBase" id="RU000682"/>
    </source>
</evidence>
<evidence type="ECO:0000256" key="12">
    <source>
        <dbReference type="PROSITE-ProRule" id="PRU00175"/>
    </source>
</evidence>
<feature type="region of interest" description="Disordered" evidence="14">
    <location>
        <begin position="375"/>
        <end position="407"/>
    </location>
</feature>
<dbReference type="GO" id="GO:1990841">
    <property type="term" value="F:promoter-specific chromatin binding"/>
    <property type="evidence" value="ECO:0007669"/>
    <property type="project" value="TreeGrafter"/>
</dbReference>
<sequence length="676" mass="74929">MKLRNADASAAEGDTRTSSQEIDDPERWREETAGPLGVEGGRLLQAPKGGQIAIAMRLRNQLQSVYKMDPLRNEEEVRVKIKDLNEHIVCCLCAGYFVDATTITECLHTFCKSCIVKYLQTSKYCPMCNIKIHETQPLLNLKLDRVMQDIVYKLVPGLQDSEEKRIREFYQSRGLDRVTQPSGEEPALSNLGLPFSSFDHSKAHYYRYDEQLSLCLERLSSGKDKNKSILQNKYVRCSVRAEVRHLRRVLCHRLMLNPQHVQLLFDNEVLPDHMTMKQIWLSRWFGKFHQEGGPLYVGVPSVNCQRKAVEDPTYAPLAPENRQVDSEYHCTNAGQPWVQPESRQSPLTCTCFPMASPVFPVTIALPGQVLPSCKSPSPQHRANNFQPPNLFKSVPQGWGGTRGPGQETEKYRCRNVYQLQTHRGPGRVGGWGRRRRGTRGSGPARGAGPRLGAQIGSRAGAQAAAEPSAAGGGTATARLAMSSGSEPRTPRTPFSIADILGPHMVPRGPSASQLPESNEGPTSPLCALEELTSKTFRVLDGHAPQPSEGRAAPGALGPGRAGRRRRKSRTAFTAQQVLELERRFVFQKYLAPTERDGLAARLGLANAQVVTWFQNRRAKLKRDVEEMRADLASLRSLSPEIQCRLALPDGAPGLCPGPARPDSGPRLSDEEIQVED</sequence>
<dbReference type="SMART" id="SM00389">
    <property type="entry name" value="HOX"/>
    <property type="match status" value="1"/>
</dbReference>
<keyword evidence="11 13" id="KW-0238">DNA-binding</keyword>
<dbReference type="CDD" id="cd00086">
    <property type="entry name" value="homeodomain"/>
    <property type="match status" value="1"/>
</dbReference>
<dbReference type="Proteomes" id="UP000308365">
    <property type="component" value="Unassembled WGS sequence"/>
</dbReference>
<protein>
    <recommendedName>
        <fullName evidence="9">Polycomb group RING finger protein 1</fullName>
    </recommendedName>
</protein>
<evidence type="ECO:0000256" key="11">
    <source>
        <dbReference type="PROSITE-ProRule" id="PRU00108"/>
    </source>
</evidence>
<keyword evidence="6" id="KW-0805">Transcription regulation</keyword>
<dbReference type="CDD" id="cd16733">
    <property type="entry name" value="RING-HC_PCGF1"/>
    <property type="match status" value="1"/>
</dbReference>
<feature type="region of interest" description="Disordered" evidence="14">
    <location>
        <begin position="422"/>
        <end position="523"/>
    </location>
</feature>
<feature type="domain" description="Homeobox" evidence="15">
    <location>
        <begin position="563"/>
        <end position="623"/>
    </location>
</feature>
<gene>
    <name evidence="17" type="ORF">EI555_018342</name>
</gene>